<dbReference type="SUPFAM" id="SSF46689">
    <property type="entry name" value="Homeodomain-like"/>
    <property type="match status" value="1"/>
</dbReference>
<proteinExistence type="predicted"/>
<dbReference type="OrthoDB" id="3755005at2759"/>
<reference evidence="2" key="1">
    <citation type="journal article" date="2020" name="Stud. Mycol.">
        <title>101 Dothideomycetes genomes: a test case for predicting lifestyles and emergence of pathogens.</title>
        <authorList>
            <person name="Haridas S."/>
            <person name="Albert R."/>
            <person name="Binder M."/>
            <person name="Bloem J."/>
            <person name="Labutti K."/>
            <person name="Salamov A."/>
            <person name="Andreopoulos B."/>
            <person name="Baker S."/>
            <person name="Barry K."/>
            <person name="Bills G."/>
            <person name="Bluhm B."/>
            <person name="Cannon C."/>
            <person name="Castanera R."/>
            <person name="Culley D."/>
            <person name="Daum C."/>
            <person name="Ezra D."/>
            <person name="Gonzalez J."/>
            <person name="Henrissat B."/>
            <person name="Kuo A."/>
            <person name="Liang C."/>
            <person name="Lipzen A."/>
            <person name="Lutzoni F."/>
            <person name="Magnuson J."/>
            <person name="Mondo S."/>
            <person name="Nolan M."/>
            <person name="Ohm R."/>
            <person name="Pangilinan J."/>
            <person name="Park H.-J."/>
            <person name="Ramirez L."/>
            <person name="Alfaro M."/>
            <person name="Sun H."/>
            <person name="Tritt A."/>
            <person name="Yoshinaga Y."/>
            <person name="Zwiers L.-H."/>
            <person name="Turgeon B."/>
            <person name="Goodwin S."/>
            <person name="Spatafora J."/>
            <person name="Crous P."/>
            <person name="Grigoriev I."/>
        </authorList>
    </citation>
    <scope>NUCLEOTIDE SEQUENCE</scope>
    <source>
        <strain evidence="2">ATCC 74209</strain>
    </source>
</reference>
<feature type="compositionally biased region" description="Low complexity" evidence="1">
    <location>
        <begin position="69"/>
        <end position="78"/>
    </location>
</feature>
<accession>A0A9P4JS03</accession>
<protein>
    <submittedName>
        <fullName evidence="2">Uncharacterized protein</fullName>
    </submittedName>
</protein>
<dbReference type="InterPro" id="IPR009057">
    <property type="entry name" value="Homeodomain-like_sf"/>
</dbReference>
<keyword evidence="3" id="KW-1185">Reference proteome</keyword>
<evidence type="ECO:0000256" key="1">
    <source>
        <dbReference type="SAM" id="MobiDB-lite"/>
    </source>
</evidence>
<gene>
    <name evidence="2" type="ORF">GQ43DRAFT_205550</name>
</gene>
<organism evidence="2 3">
    <name type="scientific">Delitschia confertaspora ATCC 74209</name>
    <dbReference type="NCBI Taxonomy" id="1513339"/>
    <lineage>
        <taxon>Eukaryota</taxon>
        <taxon>Fungi</taxon>
        <taxon>Dikarya</taxon>
        <taxon>Ascomycota</taxon>
        <taxon>Pezizomycotina</taxon>
        <taxon>Dothideomycetes</taxon>
        <taxon>Pleosporomycetidae</taxon>
        <taxon>Pleosporales</taxon>
        <taxon>Delitschiaceae</taxon>
        <taxon>Delitschia</taxon>
    </lineage>
</organism>
<dbReference type="AlphaFoldDB" id="A0A9P4JS03"/>
<evidence type="ECO:0000313" key="3">
    <source>
        <dbReference type="Proteomes" id="UP000799536"/>
    </source>
</evidence>
<dbReference type="Proteomes" id="UP000799536">
    <property type="component" value="Unassembled WGS sequence"/>
</dbReference>
<feature type="region of interest" description="Disordered" evidence="1">
    <location>
        <begin position="101"/>
        <end position="138"/>
    </location>
</feature>
<name>A0A9P4JS03_9PLEO</name>
<evidence type="ECO:0000313" key="2">
    <source>
        <dbReference type="EMBL" id="KAF2204115.1"/>
    </source>
</evidence>
<dbReference type="Pfam" id="PF13384">
    <property type="entry name" value="HTH_23"/>
    <property type="match status" value="1"/>
</dbReference>
<dbReference type="EMBL" id="ML993884">
    <property type="protein sequence ID" value="KAF2204115.1"/>
    <property type="molecule type" value="Genomic_DNA"/>
</dbReference>
<comment type="caution">
    <text evidence="2">The sequence shown here is derived from an EMBL/GenBank/DDBJ whole genome shotgun (WGS) entry which is preliminary data.</text>
</comment>
<feature type="region of interest" description="Disordered" evidence="1">
    <location>
        <begin position="62"/>
        <end position="85"/>
    </location>
</feature>
<feature type="compositionally biased region" description="Polar residues" evidence="1">
    <location>
        <begin position="8"/>
        <end position="18"/>
    </location>
</feature>
<sequence length="285" mass="32079">MPRRITIMSPSPELQISPRNHAPIQVPPLPRQAFPALDILQSHCPAPKYPDARLAPEFPESNLRESKFPQPSSQQSQSHLPESYNVPQSNVSQLHIPEVNLSHSNTHTPPSTAPELGSDSNSTPKPNQTPLPVPQEQPSFPATFPFPNPLHNKNARYCNRGLPPHILSSILNALARGDTTKTIATRHSISLSTIYNLRKRVSQYGTPNKPKELYKDLGRSRKLTEEDAQALWRFLMKEGWMYQDDIVRWLGNERGVIVSRSTVSRLMSKRGWTRESLRGESPGEV</sequence>
<feature type="compositionally biased region" description="Polar residues" evidence="1">
    <location>
        <begin position="101"/>
        <end position="110"/>
    </location>
</feature>
<feature type="region of interest" description="Disordered" evidence="1">
    <location>
        <begin position="1"/>
        <end position="27"/>
    </location>
</feature>